<evidence type="ECO:0000256" key="1">
    <source>
        <dbReference type="SAM" id="MobiDB-lite"/>
    </source>
</evidence>
<reference evidence="2 3" key="1">
    <citation type="journal article" date="2023" name="Commun. Biol.">
        <title>Genome analysis of Parmales, the sister group of diatoms, reveals the evolutionary specialization of diatoms from phago-mixotrophs to photoautotrophs.</title>
        <authorList>
            <person name="Ban H."/>
            <person name="Sato S."/>
            <person name="Yoshikawa S."/>
            <person name="Yamada K."/>
            <person name="Nakamura Y."/>
            <person name="Ichinomiya M."/>
            <person name="Sato N."/>
            <person name="Blanc-Mathieu R."/>
            <person name="Endo H."/>
            <person name="Kuwata A."/>
            <person name="Ogata H."/>
        </authorList>
    </citation>
    <scope>NUCLEOTIDE SEQUENCE [LARGE SCALE GENOMIC DNA]</scope>
</reference>
<dbReference type="Proteomes" id="UP001165060">
    <property type="component" value="Unassembled WGS sequence"/>
</dbReference>
<gene>
    <name evidence="2" type="ORF">TeGR_g14205</name>
</gene>
<protein>
    <submittedName>
        <fullName evidence="2">Uncharacterized protein</fullName>
    </submittedName>
</protein>
<comment type="caution">
    <text evidence="2">The sequence shown here is derived from an EMBL/GenBank/DDBJ whole genome shotgun (WGS) entry which is preliminary data.</text>
</comment>
<feature type="compositionally biased region" description="Basic residues" evidence="1">
    <location>
        <begin position="509"/>
        <end position="522"/>
    </location>
</feature>
<feature type="region of interest" description="Disordered" evidence="1">
    <location>
        <begin position="491"/>
        <end position="549"/>
    </location>
</feature>
<evidence type="ECO:0000313" key="2">
    <source>
        <dbReference type="EMBL" id="GMI22441.1"/>
    </source>
</evidence>
<feature type="compositionally biased region" description="Low complexity" evidence="1">
    <location>
        <begin position="153"/>
        <end position="173"/>
    </location>
</feature>
<proteinExistence type="predicted"/>
<feature type="compositionally biased region" description="Pro residues" evidence="1">
    <location>
        <begin position="71"/>
        <end position="92"/>
    </location>
</feature>
<name>A0ABQ6MA26_9STRA</name>
<feature type="region of interest" description="Disordered" evidence="1">
    <location>
        <begin position="34"/>
        <end position="191"/>
    </location>
</feature>
<evidence type="ECO:0000313" key="3">
    <source>
        <dbReference type="Proteomes" id="UP001165060"/>
    </source>
</evidence>
<feature type="compositionally biased region" description="Polar residues" evidence="1">
    <location>
        <begin position="174"/>
        <end position="183"/>
    </location>
</feature>
<organism evidence="2 3">
    <name type="scientific">Tetraparma gracilis</name>
    <dbReference type="NCBI Taxonomy" id="2962635"/>
    <lineage>
        <taxon>Eukaryota</taxon>
        <taxon>Sar</taxon>
        <taxon>Stramenopiles</taxon>
        <taxon>Ochrophyta</taxon>
        <taxon>Bolidophyceae</taxon>
        <taxon>Parmales</taxon>
        <taxon>Triparmaceae</taxon>
        <taxon>Tetraparma</taxon>
    </lineage>
</organism>
<accession>A0ABQ6MA26</accession>
<feature type="compositionally biased region" description="Polar residues" evidence="1">
    <location>
        <begin position="110"/>
        <end position="122"/>
    </location>
</feature>
<keyword evidence="3" id="KW-1185">Reference proteome</keyword>
<dbReference type="EMBL" id="BRYB01005272">
    <property type="protein sequence ID" value="GMI22441.1"/>
    <property type="molecule type" value="Genomic_DNA"/>
</dbReference>
<sequence length="600" mass="63915">MSLVACPFCAFLNPPAARSCVVCLSSLLPPPAPGSFFAQRSPSKPSPKPSPSKPSASAPVVDLTGSDDGGAPPPKKPRSSPPPPGPPAPGPPAAHSQTLASLTFCLTGENALTSRPQLTSYSDPEPDEDKPKARSRSKEISDKPKARSRSRSKATAAPPSSASTASSKPSPTKLNFSSQSVSRTRADSYGDDCDNNDYNDDDCDSNDCDNNNCDSNDCDSNDCDGDDCATPAELIRRFSSGGYSIRNHMCCRGMNPAFDVTSPPTSQCLHLGAFTSELTSFSIEEHNINVFDATVCPFHPVLAGFIAVQDTSSWQMDCGHGRALCCARIRQIFIAGKSSISLMGAVRLANNVFLLCASCNQKKVQSFGEGEEAEVDKFLELEDREPGQPFFRIDNYTETDSATLKNTFSTTSAVRGEKGPKQKEAAARHNADSARHILSCNGSLKGKSEKDIRCMVSGGVSTMLSFYGHVGAGNSGSNWWALLIGDGPAAKKSAKRREKAKGKSEGKSKGKGKGKSKGKGKGKGNGAAEEGEEEEAEEEEEETEVVSLFKRNSDTHKKLMEASKRFMGEVWFAQLTDAHMACGCGEECLRVRSAKESQGG</sequence>
<feature type="compositionally biased region" description="Acidic residues" evidence="1">
    <location>
        <begin position="529"/>
        <end position="544"/>
    </location>
</feature>
<feature type="compositionally biased region" description="Basic and acidic residues" evidence="1">
    <location>
        <begin position="129"/>
        <end position="145"/>
    </location>
</feature>